<evidence type="ECO:0000313" key="3">
    <source>
        <dbReference type="Proteomes" id="UP000799444"/>
    </source>
</evidence>
<protein>
    <submittedName>
        <fullName evidence="2">Uncharacterized protein</fullName>
    </submittedName>
</protein>
<dbReference type="AlphaFoldDB" id="A0A9P4QUW7"/>
<dbReference type="EMBL" id="ML996197">
    <property type="protein sequence ID" value="KAF2731381.1"/>
    <property type="molecule type" value="Genomic_DNA"/>
</dbReference>
<sequence length="113" mass="11717">MSGSASTNATSAPQGLYPVVVFTTVYHLQFWGPRAPSPSAIATPYAGWYYMPIPYLSMAPPMAAYMPAAAPAAAAAQSANGASSGHEASSSSASQAPPGQDTTWYTVPYHEDE</sequence>
<gene>
    <name evidence="2" type="ORF">EJ04DRAFT_526210</name>
</gene>
<feature type="compositionally biased region" description="Low complexity" evidence="1">
    <location>
        <begin position="76"/>
        <end position="96"/>
    </location>
</feature>
<name>A0A9P4QUW7_9PLEO</name>
<evidence type="ECO:0000313" key="2">
    <source>
        <dbReference type="EMBL" id="KAF2731381.1"/>
    </source>
</evidence>
<dbReference type="Proteomes" id="UP000799444">
    <property type="component" value="Unassembled WGS sequence"/>
</dbReference>
<accession>A0A9P4QUW7</accession>
<evidence type="ECO:0000256" key="1">
    <source>
        <dbReference type="SAM" id="MobiDB-lite"/>
    </source>
</evidence>
<organism evidence="2 3">
    <name type="scientific">Polyplosphaeria fusca</name>
    <dbReference type="NCBI Taxonomy" id="682080"/>
    <lineage>
        <taxon>Eukaryota</taxon>
        <taxon>Fungi</taxon>
        <taxon>Dikarya</taxon>
        <taxon>Ascomycota</taxon>
        <taxon>Pezizomycotina</taxon>
        <taxon>Dothideomycetes</taxon>
        <taxon>Pleosporomycetidae</taxon>
        <taxon>Pleosporales</taxon>
        <taxon>Tetraplosphaeriaceae</taxon>
        <taxon>Polyplosphaeria</taxon>
    </lineage>
</organism>
<keyword evidence="3" id="KW-1185">Reference proteome</keyword>
<feature type="region of interest" description="Disordered" evidence="1">
    <location>
        <begin position="76"/>
        <end position="113"/>
    </location>
</feature>
<proteinExistence type="predicted"/>
<comment type="caution">
    <text evidence="2">The sequence shown here is derived from an EMBL/GenBank/DDBJ whole genome shotgun (WGS) entry which is preliminary data.</text>
</comment>
<reference evidence="2" key="1">
    <citation type="journal article" date="2020" name="Stud. Mycol.">
        <title>101 Dothideomycetes genomes: a test case for predicting lifestyles and emergence of pathogens.</title>
        <authorList>
            <person name="Haridas S."/>
            <person name="Albert R."/>
            <person name="Binder M."/>
            <person name="Bloem J."/>
            <person name="Labutti K."/>
            <person name="Salamov A."/>
            <person name="Andreopoulos B."/>
            <person name="Baker S."/>
            <person name="Barry K."/>
            <person name="Bills G."/>
            <person name="Bluhm B."/>
            <person name="Cannon C."/>
            <person name="Castanera R."/>
            <person name="Culley D."/>
            <person name="Daum C."/>
            <person name="Ezra D."/>
            <person name="Gonzalez J."/>
            <person name="Henrissat B."/>
            <person name="Kuo A."/>
            <person name="Liang C."/>
            <person name="Lipzen A."/>
            <person name="Lutzoni F."/>
            <person name="Magnuson J."/>
            <person name="Mondo S."/>
            <person name="Nolan M."/>
            <person name="Ohm R."/>
            <person name="Pangilinan J."/>
            <person name="Park H.-J."/>
            <person name="Ramirez L."/>
            <person name="Alfaro M."/>
            <person name="Sun H."/>
            <person name="Tritt A."/>
            <person name="Yoshinaga Y."/>
            <person name="Zwiers L.-H."/>
            <person name="Turgeon B."/>
            <person name="Goodwin S."/>
            <person name="Spatafora J."/>
            <person name="Crous P."/>
            <person name="Grigoriev I."/>
        </authorList>
    </citation>
    <scope>NUCLEOTIDE SEQUENCE</scope>
    <source>
        <strain evidence="2">CBS 125425</strain>
    </source>
</reference>